<organism evidence="1 2">
    <name type="scientific">Oncorhynchus mykiss</name>
    <name type="common">Rainbow trout</name>
    <name type="synonym">Salmo gairdneri</name>
    <dbReference type="NCBI Taxonomy" id="8022"/>
    <lineage>
        <taxon>Eukaryota</taxon>
        <taxon>Metazoa</taxon>
        <taxon>Chordata</taxon>
        <taxon>Craniata</taxon>
        <taxon>Vertebrata</taxon>
        <taxon>Euteleostomi</taxon>
        <taxon>Actinopterygii</taxon>
        <taxon>Neopterygii</taxon>
        <taxon>Teleostei</taxon>
        <taxon>Protacanthopterygii</taxon>
        <taxon>Salmoniformes</taxon>
        <taxon>Salmonidae</taxon>
        <taxon>Salmoninae</taxon>
        <taxon>Oncorhynchus</taxon>
    </lineage>
</organism>
<accession>A0A060ZCC6</accession>
<dbReference type="AlphaFoldDB" id="A0A060ZCC6"/>
<reference evidence="1" key="2">
    <citation type="submission" date="2014-03" db="EMBL/GenBank/DDBJ databases">
        <authorList>
            <person name="Genoscope - CEA"/>
        </authorList>
    </citation>
    <scope>NUCLEOTIDE SEQUENCE</scope>
</reference>
<protein>
    <submittedName>
        <fullName evidence="1">Uncharacterized protein</fullName>
    </submittedName>
</protein>
<name>A0A060ZCC6_ONCMY</name>
<evidence type="ECO:0000313" key="2">
    <source>
        <dbReference type="Proteomes" id="UP000193380"/>
    </source>
</evidence>
<feature type="non-terminal residue" evidence="1">
    <location>
        <position position="1"/>
    </location>
</feature>
<dbReference type="EMBL" id="FR966410">
    <property type="protein sequence ID" value="CDR02091.1"/>
    <property type="molecule type" value="Genomic_DNA"/>
</dbReference>
<sequence>PSTPPTSIPSSLHSSNFHPFIPPLLQLPSLHPSIPPLPHTQPYRHISRSVLPEAFADRCGSIELKRQNLSGVRRRHLHDNALPGCTPSLQAPQSPGGVTFGTEWFSLLRPSTVNGTLKFSRSLNDVGQRMDSLCSGLHFIDRTCSEGELEVKPEPPNTDRKSKALNGKAATLPHQASNLPSSNLLRLFLPFSRSSTSASLQCSELGSYDSRLHIAKSSSALMGGSEPPLGGAEDLLGDDEVFEIPKGRTGAGIPGRDAGGGVVALLGEAPLCYMDEDSDLDQFSFLDQWPLTPGPLSPYSLSGDCCRWVIPGLSPCAVLW</sequence>
<reference evidence="1" key="1">
    <citation type="journal article" date="2014" name="Nat. Commun.">
        <title>The rainbow trout genome provides novel insights into evolution after whole-genome duplication in vertebrates.</title>
        <authorList>
            <person name="Berthelot C."/>
            <person name="Brunet F."/>
            <person name="Chalopin D."/>
            <person name="Juanchich A."/>
            <person name="Bernard M."/>
            <person name="Noel B."/>
            <person name="Bento P."/>
            <person name="Da Silva C."/>
            <person name="Labadie K."/>
            <person name="Alberti A."/>
            <person name="Aury J.M."/>
            <person name="Louis A."/>
            <person name="Dehais P."/>
            <person name="Bardou P."/>
            <person name="Montfort J."/>
            <person name="Klopp C."/>
            <person name="Cabau C."/>
            <person name="Gaspin C."/>
            <person name="Thorgaard G.H."/>
            <person name="Boussaha M."/>
            <person name="Quillet E."/>
            <person name="Guyomard R."/>
            <person name="Galiana D."/>
            <person name="Bobe J."/>
            <person name="Volff J.N."/>
            <person name="Genet C."/>
            <person name="Wincker P."/>
            <person name="Jaillon O."/>
            <person name="Roest Crollius H."/>
            <person name="Guiguen Y."/>
        </authorList>
    </citation>
    <scope>NUCLEOTIDE SEQUENCE [LARGE SCALE GENOMIC DNA]</scope>
</reference>
<gene>
    <name evidence="1" type="ORF">GSONMT00048799001</name>
</gene>
<evidence type="ECO:0000313" key="1">
    <source>
        <dbReference type="EMBL" id="CDR02091.1"/>
    </source>
</evidence>
<dbReference type="STRING" id="8022.A0A060ZCC6"/>
<dbReference type="Proteomes" id="UP000193380">
    <property type="component" value="Unassembled WGS sequence"/>
</dbReference>
<proteinExistence type="predicted"/>
<dbReference type="PaxDb" id="8022-A0A060ZCC6"/>